<dbReference type="EMBL" id="JAAIUW010000009">
    <property type="protein sequence ID" value="KAF7815407.1"/>
    <property type="molecule type" value="Genomic_DNA"/>
</dbReference>
<proteinExistence type="inferred from homology"/>
<dbReference type="GO" id="GO:0046910">
    <property type="term" value="F:pectinesterase inhibitor activity"/>
    <property type="evidence" value="ECO:0007669"/>
    <property type="project" value="InterPro"/>
</dbReference>
<gene>
    <name evidence="5" type="ORF">G2W53_029376</name>
</gene>
<dbReference type="InterPro" id="IPR006501">
    <property type="entry name" value="Pectinesterase_inhib_dom"/>
</dbReference>
<dbReference type="InterPro" id="IPR034086">
    <property type="entry name" value="PMEI_plant"/>
</dbReference>
<comment type="caution">
    <text evidence="5">The sequence shown here is derived from an EMBL/GenBank/DDBJ whole genome shotgun (WGS) entry which is preliminary data.</text>
</comment>
<protein>
    <submittedName>
        <fullName evidence="5">Pectinesterase inhibitor-like</fullName>
    </submittedName>
</protein>
<dbReference type="Proteomes" id="UP000634136">
    <property type="component" value="Unassembled WGS sequence"/>
</dbReference>
<dbReference type="AlphaFoldDB" id="A0A834WAN2"/>
<accession>A0A834WAN2</accession>
<evidence type="ECO:0000256" key="4">
    <source>
        <dbReference type="SAM" id="MobiDB-lite"/>
    </source>
</evidence>
<feature type="region of interest" description="Disordered" evidence="4">
    <location>
        <begin position="195"/>
        <end position="216"/>
    </location>
</feature>
<name>A0A834WAN2_9FABA</name>
<dbReference type="InterPro" id="IPR052421">
    <property type="entry name" value="PCW_Enzyme_Inhibitor"/>
</dbReference>
<organism evidence="5 6">
    <name type="scientific">Senna tora</name>
    <dbReference type="NCBI Taxonomy" id="362788"/>
    <lineage>
        <taxon>Eukaryota</taxon>
        <taxon>Viridiplantae</taxon>
        <taxon>Streptophyta</taxon>
        <taxon>Embryophyta</taxon>
        <taxon>Tracheophyta</taxon>
        <taxon>Spermatophyta</taxon>
        <taxon>Magnoliopsida</taxon>
        <taxon>eudicotyledons</taxon>
        <taxon>Gunneridae</taxon>
        <taxon>Pentapetalae</taxon>
        <taxon>rosids</taxon>
        <taxon>fabids</taxon>
        <taxon>Fabales</taxon>
        <taxon>Fabaceae</taxon>
        <taxon>Caesalpinioideae</taxon>
        <taxon>Cassia clade</taxon>
        <taxon>Senna</taxon>
    </lineage>
</organism>
<dbReference type="OrthoDB" id="764172at2759"/>
<sequence length="239" mass="26309">MPVEVEPPPLPPSEVVVAERVEVVGAPKSFAFREIRNTEELLPCECTSKNLRDDGETELCFLLFPPTSLSPRDRAPLLVISSGKTKLSGVRKCYAKPSMTISSLLVAVFLCLYPLSSHSSKTVPIQEICSKHTDPSFCTSILNPKAGSDLEALERYTIFLAYTNGFDTKTLLNDLTKTTTDPQLKQRYVSCSEDYNDAKDCDSKPPGSADPSSLPKKNKDLEDIGLIVVIIADFLTQNY</sequence>
<reference evidence="5" key="1">
    <citation type="submission" date="2020-09" db="EMBL/GenBank/DDBJ databases">
        <title>Genome-Enabled Discovery of Anthraquinone Biosynthesis in Senna tora.</title>
        <authorList>
            <person name="Kang S.-H."/>
            <person name="Pandey R.P."/>
            <person name="Lee C.-M."/>
            <person name="Sim J.-S."/>
            <person name="Jeong J.-T."/>
            <person name="Choi B.-S."/>
            <person name="Jung M."/>
            <person name="Ginzburg D."/>
            <person name="Zhao K."/>
            <person name="Won S.Y."/>
            <person name="Oh T.-J."/>
            <person name="Yu Y."/>
            <person name="Kim N.-H."/>
            <person name="Lee O.R."/>
            <person name="Lee T.-H."/>
            <person name="Bashyal P."/>
            <person name="Kim T.-S."/>
            <person name="Lee W.-H."/>
            <person name="Kawkins C."/>
            <person name="Kim C.-K."/>
            <person name="Kim J.S."/>
            <person name="Ahn B.O."/>
            <person name="Rhee S.Y."/>
            <person name="Sohng J.K."/>
        </authorList>
    </citation>
    <scope>NUCLEOTIDE SEQUENCE</scope>
    <source>
        <tissue evidence="5">Leaf</tissue>
    </source>
</reference>
<dbReference type="SUPFAM" id="SSF101148">
    <property type="entry name" value="Plant invertase/pectin methylesterase inhibitor"/>
    <property type="match status" value="1"/>
</dbReference>
<keyword evidence="2" id="KW-1015">Disulfide bond</keyword>
<dbReference type="Gene3D" id="1.20.140.40">
    <property type="entry name" value="Invertase/pectin methylesterase inhibitor family protein"/>
    <property type="match status" value="1"/>
</dbReference>
<dbReference type="PANTHER" id="PTHR36710:SF4">
    <property type="entry name" value="PLANT INVERTASE_PECTIN METHYLESTERASE INHIBITOR SUPERFAMILY PROTEIN"/>
    <property type="match status" value="1"/>
</dbReference>
<evidence type="ECO:0000313" key="6">
    <source>
        <dbReference type="Proteomes" id="UP000634136"/>
    </source>
</evidence>
<evidence type="ECO:0000313" key="5">
    <source>
        <dbReference type="EMBL" id="KAF7815407.1"/>
    </source>
</evidence>
<evidence type="ECO:0000256" key="3">
    <source>
        <dbReference type="ARBA" id="ARBA00038471"/>
    </source>
</evidence>
<comment type="similarity">
    <text evidence="3">Belongs to the PMEI family.</text>
</comment>
<evidence type="ECO:0000256" key="1">
    <source>
        <dbReference type="ARBA" id="ARBA00022729"/>
    </source>
</evidence>
<dbReference type="NCBIfam" id="TIGR01614">
    <property type="entry name" value="PME_inhib"/>
    <property type="match status" value="1"/>
</dbReference>
<dbReference type="PANTHER" id="PTHR36710">
    <property type="entry name" value="PECTINESTERASE INHIBITOR-LIKE"/>
    <property type="match status" value="1"/>
</dbReference>
<dbReference type="InterPro" id="IPR035513">
    <property type="entry name" value="Invertase/methylesterase_inhib"/>
</dbReference>
<keyword evidence="6" id="KW-1185">Reference proteome</keyword>
<evidence type="ECO:0000256" key="2">
    <source>
        <dbReference type="ARBA" id="ARBA00023157"/>
    </source>
</evidence>
<keyword evidence="1" id="KW-0732">Signal</keyword>
<dbReference type="CDD" id="cd15797">
    <property type="entry name" value="PMEI"/>
    <property type="match status" value="1"/>
</dbReference>